<dbReference type="PANTHER" id="PTHR16301:SF20">
    <property type="entry name" value="IMPACT FAMILY MEMBER YIGZ"/>
    <property type="match status" value="1"/>
</dbReference>
<dbReference type="Pfam" id="PF01205">
    <property type="entry name" value="Impact_N"/>
    <property type="match status" value="1"/>
</dbReference>
<gene>
    <name evidence="3" type="primary">yigZ</name>
    <name evidence="3" type="ORF">NCTC10172_00914</name>
</gene>
<dbReference type="InterPro" id="IPR001498">
    <property type="entry name" value="Impact_N"/>
</dbReference>
<organism evidence="3 4">
    <name type="scientific">Acholeplasma hippikon</name>
    <dbReference type="NCBI Taxonomy" id="264636"/>
    <lineage>
        <taxon>Bacteria</taxon>
        <taxon>Bacillati</taxon>
        <taxon>Mycoplasmatota</taxon>
        <taxon>Mollicutes</taxon>
        <taxon>Acholeplasmatales</taxon>
        <taxon>Acholeplasmataceae</taxon>
        <taxon>Acholeplasma</taxon>
    </lineage>
</organism>
<accession>A0A449BKB8</accession>
<dbReference type="GO" id="GO:0005737">
    <property type="term" value="C:cytoplasm"/>
    <property type="evidence" value="ECO:0007669"/>
    <property type="project" value="TreeGrafter"/>
</dbReference>
<dbReference type="PANTHER" id="PTHR16301">
    <property type="entry name" value="IMPACT-RELATED"/>
    <property type="match status" value="1"/>
</dbReference>
<proteinExistence type="inferred from homology"/>
<dbReference type="STRING" id="1408416.GCA_000702765_00352"/>
<evidence type="ECO:0000313" key="4">
    <source>
        <dbReference type="Proteomes" id="UP000290909"/>
    </source>
</evidence>
<dbReference type="EMBL" id="LR215050">
    <property type="protein sequence ID" value="VEU82888.1"/>
    <property type="molecule type" value="Genomic_DNA"/>
</dbReference>
<dbReference type="InterPro" id="IPR036956">
    <property type="entry name" value="Impact_N_sf"/>
</dbReference>
<dbReference type="RefSeq" id="WP_051658953.1">
    <property type="nucleotide sequence ID" value="NZ_LR215050.1"/>
</dbReference>
<dbReference type="SUPFAM" id="SSF54211">
    <property type="entry name" value="Ribosomal protein S5 domain 2-like"/>
    <property type="match status" value="1"/>
</dbReference>
<dbReference type="InterPro" id="IPR023582">
    <property type="entry name" value="Impact"/>
</dbReference>
<dbReference type="KEGG" id="ahk:NCTC10172_00914"/>
<dbReference type="AlphaFoldDB" id="A0A449BKB8"/>
<keyword evidence="4" id="KW-1185">Reference proteome</keyword>
<dbReference type="Proteomes" id="UP000290909">
    <property type="component" value="Chromosome"/>
</dbReference>
<evidence type="ECO:0000256" key="1">
    <source>
        <dbReference type="ARBA" id="ARBA00007665"/>
    </source>
</evidence>
<dbReference type="Gene3D" id="3.30.230.30">
    <property type="entry name" value="Impact, N-terminal domain"/>
    <property type="match status" value="1"/>
</dbReference>
<reference evidence="3 4" key="1">
    <citation type="submission" date="2019-01" db="EMBL/GenBank/DDBJ databases">
        <authorList>
            <consortium name="Pathogen Informatics"/>
        </authorList>
    </citation>
    <scope>NUCLEOTIDE SEQUENCE [LARGE SCALE GENOMIC DNA]</scope>
    <source>
        <strain evidence="3 4">NCTC10172</strain>
    </source>
</reference>
<name>A0A449BKB8_9MOLU</name>
<dbReference type="InterPro" id="IPR020568">
    <property type="entry name" value="Ribosomal_Su5_D2-typ_SF"/>
</dbReference>
<comment type="similarity">
    <text evidence="1">Belongs to the IMPACT family.</text>
</comment>
<protein>
    <submittedName>
        <fullName evidence="3">Proline dipeptidase pepQ</fullName>
    </submittedName>
</protein>
<dbReference type="GO" id="GO:0006446">
    <property type="term" value="P:regulation of translational initiation"/>
    <property type="evidence" value="ECO:0007669"/>
    <property type="project" value="TreeGrafter"/>
</dbReference>
<evidence type="ECO:0000259" key="2">
    <source>
        <dbReference type="Pfam" id="PF01205"/>
    </source>
</evidence>
<evidence type="ECO:0000313" key="3">
    <source>
        <dbReference type="EMBL" id="VEU82888.1"/>
    </source>
</evidence>
<feature type="domain" description="Impact N-terminal" evidence="2">
    <location>
        <begin position="16"/>
        <end position="117"/>
    </location>
</feature>
<sequence>MFFLKNPVTNTIIIEKSEFIGVITPITSPDEIPQILKDIKKQYPKATHYCTAYVFENTQGSNDDGEPSGTAGVPILEILNAHQLKNVFACVIRYFGGIKLGAGGLIRAYARATKEALQIASILKQETTKNYQVTFSYEKINLIDTLFKDYIVNKEFLTDVNYDLQFISGEELLKTYEYLFKKIKNQGTKEILVPWK</sequence>